<evidence type="ECO:0000256" key="2">
    <source>
        <dbReference type="SAM" id="MobiDB-lite"/>
    </source>
</evidence>
<evidence type="ECO:0000256" key="1">
    <source>
        <dbReference type="SAM" id="Coils"/>
    </source>
</evidence>
<feature type="compositionally biased region" description="Basic and acidic residues" evidence="2">
    <location>
        <begin position="18"/>
        <end position="33"/>
    </location>
</feature>
<dbReference type="AlphaFoldDB" id="A0ABD1XIB6"/>
<sequence length="147" mass="17110">MDKSKARKKVMKTKKRHDTIELSDNKPQEAKRKEGTILAEDTSPIPKADEIEKFRMSMVYGAQVVTPILQILEESRTLVEEEVGWRMTLTGIVLHLSKENKIEEMQRLRMEAHKANQEKLQAQDTIKNMKLVCDIFQLESKMKDELL</sequence>
<feature type="region of interest" description="Disordered" evidence="2">
    <location>
        <begin position="1"/>
        <end position="33"/>
    </location>
</feature>
<reference evidence="3 4" key="1">
    <citation type="submission" date="2024-09" db="EMBL/GenBank/DDBJ databases">
        <title>Chromosome-scale assembly of Riccia fluitans.</title>
        <authorList>
            <person name="Paukszto L."/>
            <person name="Sawicki J."/>
            <person name="Karawczyk K."/>
            <person name="Piernik-Szablinska J."/>
            <person name="Szczecinska M."/>
            <person name="Mazdziarz M."/>
        </authorList>
    </citation>
    <scope>NUCLEOTIDE SEQUENCE [LARGE SCALE GENOMIC DNA]</scope>
    <source>
        <strain evidence="3">Rf_01</strain>
        <tissue evidence="3">Aerial parts of the thallus</tissue>
    </source>
</reference>
<dbReference type="Proteomes" id="UP001605036">
    <property type="component" value="Unassembled WGS sequence"/>
</dbReference>
<organism evidence="3 4">
    <name type="scientific">Riccia fluitans</name>
    <dbReference type="NCBI Taxonomy" id="41844"/>
    <lineage>
        <taxon>Eukaryota</taxon>
        <taxon>Viridiplantae</taxon>
        <taxon>Streptophyta</taxon>
        <taxon>Embryophyta</taxon>
        <taxon>Marchantiophyta</taxon>
        <taxon>Marchantiopsida</taxon>
        <taxon>Marchantiidae</taxon>
        <taxon>Marchantiales</taxon>
        <taxon>Ricciaceae</taxon>
        <taxon>Riccia</taxon>
    </lineage>
</organism>
<keyword evidence="1" id="KW-0175">Coiled coil</keyword>
<feature type="coiled-coil region" evidence="1">
    <location>
        <begin position="98"/>
        <end position="125"/>
    </location>
</feature>
<dbReference type="EMBL" id="JBHFFA010000008">
    <property type="protein sequence ID" value="KAL2608708.1"/>
    <property type="molecule type" value="Genomic_DNA"/>
</dbReference>
<evidence type="ECO:0000313" key="3">
    <source>
        <dbReference type="EMBL" id="KAL2608708.1"/>
    </source>
</evidence>
<feature type="compositionally biased region" description="Basic residues" evidence="2">
    <location>
        <begin position="1"/>
        <end position="17"/>
    </location>
</feature>
<evidence type="ECO:0000313" key="4">
    <source>
        <dbReference type="Proteomes" id="UP001605036"/>
    </source>
</evidence>
<accession>A0ABD1XIB6</accession>
<comment type="caution">
    <text evidence="3">The sequence shown here is derived from an EMBL/GenBank/DDBJ whole genome shotgun (WGS) entry which is preliminary data.</text>
</comment>
<name>A0ABD1XIB6_9MARC</name>
<keyword evidence="4" id="KW-1185">Reference proteome</keyword>
<gene>
    <name evidence="3" type="ORF">R1flu_027281</name>
</gene>
<protein>
    <submittedName>
        <fullName evidence="3">Uncharacterized protein</fullName>
    </submittedName>
</protein>
<proteinExistence type="predicted"/>